<dbReference type="EC" id="1.1.1.-" evidence="2"/>
<dbReference type="Pfam" id="PF13561">
    <property type="entry name" value="adh_short_C2"/>
    <property type="match status" value="1"/>
</dbReference>
<dbReference type="PROSITE" id="PS00061">
    <property type="entry name" value="ADH_SHORT"/>
    <property type="match status" value="1"/>
</dbReference>
<dbReference type="PRINTS" id="PR00081">
    <property type="entry name" value="GDHRDH"/>
</dbReference>
<name>A0ABW3T7P7_9CAUL</name>
<dbReference type="RefSeq" id="WP_374347282.1">
    <property type="nucleotide sequence ID" value="NZ_JBHTLQ010000049.1"/>
</dbReference>
<organism evidence="2 3">
    <name type="scientific">Phenylobacterium conjunctum</name>
    <dbReference type="NCBI Taxonomy" id="1298959"/>
    <lineage>
        <taxon>Bacteria</taxon>
        <taxon>Pseudomonadati</taxon>
        <taxon>Pseudomonadota</taxon>
        <taxon>Alphaproteobacteria</taxon>
        <taxon>Caulobacterales</taxon>
        <taxon>Caulobacteraceae</taxon>
        <taxon>Phenylobacterium</taxon>
    </lineage>
</organism>
<keyword evidence="2" id="KW-0560">Oxidoreductase</keyword>
<comment type="caution">
    <text evidence="2">The sequence shown here is derived from an EMBL/GenBank/DDBJ whole genome shotgun (WGS) entry which is preliminary data.</text>
</comment>
<accession>A0ABW3T7P7</accession>
<proteinExistence type="inferred from homology"/>
<protein>
    <submittedName>
        <fullName evidence="2">SDR family NAD(P)-dependent oxidoreductase</fullName>
        <ecNumber evidence="2">1.1.1.-</ecNumber>
    </submittedName>
</protein>
<evidence type="ECO:0000313" key="2">
    <source>
        <dbReference type="EMBL" id="MFD1192266.1"/>
    </source>
</evidence>
<keyword evidence="3" id="KW-1185">Reference proteome</keyword>
<comment type="similarity">
    <text evidence="1">Belongs to the short-chain dehydrogenases/reductases (SDR) family.</text>
</comment>
<dbReference type="PRINTS" id="PR00080">
    <property type="entry name" value="SDRFAMILY"/>
</dbReference>
<dbReference type="InterPro" id="IPR020904">
    <property type="entry name" value="Sc_DH/Rdtase_CS"/>
</dbReference>
<dbReference type="EMBL" id="JBHTLQ010000049">
    <property type="protein sequence ID" value="MFD1192266.1"/>
    <property type="molecule type" value="Genomic_DNA"/>
</dbReference>
<reference evidence="3" key="1">
    <citation type="journal article" date="2019" name="Int. J. Syst. Evol. Microbiol.">
        <title>The Global Catalogue of Microorganisms (GCM) 10K type strain sequencing project: providing services to taxonomists for standard genome sequencing and annotation.</title>
        <authorList>
            <consortium name="The Broad Institute Genomics Platform"/>
            <consortium name="The Broad Institute Genome Sequencing Center for Infectious Disease"/>
            <person name="Wu L."/>
            <person name="Ma J."/>
        </authorList>
    </citation>
    <scope>NUCLEOTIDE SEQUENCE [LARGE SCALE GENOMIC DNA]</scope>
    <source>
        <strain evidence="3">CCUG 55074</strain>
    </source>
</reference>
<dbReference type="InterPro" id="IPR002347">
    <property type="entry name" value="SDR_fam"/>
</dbReference>
<dbReference type="InterPro" id="IPR036291">
    <property type="entry name" value="NAD(P)-bd_dom_sf"/>
</dbReference>
<evidence type="ECO:0000256" key="1">
    <source>
        <dbReference type="ARBA" id="ARBA00006484"/>
    </source>
</evidence>
<dbReference type="PANTHER" id="PTHR42760:SF132">
    <property type="entry name" value="SHORT-CHAIN DEHYDROGENASE_REDUCTASE FAMILY PROTEIN"/>
    <property type="match status" value="1"/>
</dbReference>
<dbReference type="PANTHER" id="PTHR42760">
    <property type="entry name" value="SHORT-CHAIN DEHYDROGENASES/REDUCTASES FAMILY MEMBER"/>
    <property type="match status" value="1"/>
</dbReference>
<dbReference type="SUPFAM" id="SSF51735">
    <property type="entry name" value="NAD(P)-binding Rossmann-fold domains"/>
    <property type="match status" value="1"/>
</dbReference>
<dbReference type="GO" id="GO:0016491">
    <property type="term" value="F:oxidoreductase activity"/>
    <property type="evidence" value="ECO:0007669"/>
    <property type="project" value="UniProtKB-KW"/>
</dbReference>
<dbReference type="Proteomes" id="UP001597216">
    <property type="component" value="Unassembled WGS sequence"/>
</dbReference>
<sequence length="245" mass="25081">MSELDFTGQVVLVVGGSSGIGNGVAHAFKDRGATVHVWGTRPNASDYDGVEGSDLTGLVYDYVDVADRAQITAAAEKIPALNVLINCQGTVVYKRGEFEPPGWDKVMAVNLNSPMDCSMAFRGKLAKAKGSIVIVSSVSGFQSNKGNPAYAASKAGAVSLTKTLGEALAPEGIRVNGLAPGLVATKLTAVTTDHPDRLAGALRAIPQGRMGTPADMAGACLFLASPLAAYVCGQTLVVDGGLSLS</sequence>
<evidence type="ECO:0000313" key="3">
    <source>
        <dbReference type="Proteomes" id="UP001597216"/>
    </source>
</evidence>
<gene>
    <name evidence="2" type="ORF">ACFQ27_16885</name>
</gene>
<dbReference type="Gene3D" id="3.40.50.720">
    <property type="entry name" value="NAD(P)-binding Rossmann-like Domain"/>
    <property type="match status" value="1"/>
</dbReference>